<dbReference type="EMBL" id="FMYV01000001">
    <property type="protein sequence ID" value="SDB95829.1"/>
    <property type="molecule type" value="Genomic_DNA"/>
</dbReference>
<protein>
    <submittedName>
        <fullName evidence="2">Putative adhesin</fullName>
    </submittedName>
</protein>
<organism evidence="2 4">
    <name type="scientific">Geotoga petraea</name>
    <dbReference type="NCBI Taxonomy" id="28234"/>
    <lineage>
        <taxon>Bacteria</taxon>
        <taxon>Thermotogati</taxon>
        <taxon>Thermotogota</taxon>
        <taxon>Thermotogae</taxon>
        <taxon>Petrotogales</taxon>
        <taxon>Petrotogaceae</taxon>
        <taxon>Geotoga</taxon>
    </lineage>
</organism>
<name>A0A1G6HNI9_9BACT</name>
<evidence type="ECO:0000313" key="5">
    <source>
        <dbReference type="Proteomes" id="UP000297288"/>
    </source>
</evidence>
<dbReference type="AlphaFoldDB" id="A0A1G6HNI9"/>
<gene>
    <name evidence="3" type="ORF">E4650_01475</name>
    <name evidence="2" type="ORF">SAMN04488588_0032</name>
</gene>
<dbReference type="EMBL" id="SRME01000001">
    <property type="protein sequence ID" value="TGG88892.1"/>
    <property type="molecule type" value="Genomic_DNA"/>
</dbReference>
<evidence type="ECO:0000313" key="4">
    <source>
        <dbReference type="Proteomes" id="UP000199322"/>
    </source>
</evidence>
<accession>A0A1G6HNI9</accession>
<dbReference type="Pfam" id="PF13349">
    <property type="entry name" value="DUF4097"/>
    <property type="match status" value="1"/>
</dbReference>
<keyword evidence="4" id="KW-1185">Reference proteome</keyword>
<sequence length="344" mass="38554">MYENKFESKDKFQKAKEMKINLNGSDLRIKQGDSNQYCHTYETNSEKIPSTKLYNENEIFEYEEMKDVSLRGKGLLEITVEDVPETITIMSESGDVYIDEMTLGAVETDLKSGDITGKNLKINYVDFKAFSGDVKIQGYLDSGVKINIQTKSGDIKVDKIGSPTINCQTKSGDIKLIECNSTDVINISSKSGDLNFDNFIEGKNITLKSISGDIKTSKIKCDIAEISTNSGDIKISELESENSDFQNFSGDVRFKKVNSDELRVKTESGSIKVEEYNVEMGTFLTFSGSIKILTTDEDYKIIAESITGEIKVFDKNYYKNAIFGESDREIKLRTESGSIKIETK</sequence>
<dbReference type="STRING" id="28234.SAMN04488588_0032"/>
<proteinExistence type="predicted"/>
<dbReference type="InterPro" id="IPR025164">
    <property type="entry name" value="Toastrack_DUF4097"/>
</dbReference>
<dbReference type="Proteomes" id="UP000199322">
    <property type="component" value="Unassembled WGS sequence"/>
</dbReference>
<evidence type="ECO:0000259" key="1">
    <source>
        <dbReference type="Pfam" id="PF13349"/>
    </source>
</evidence>
<dbReference type="Proteomes" id="UP000297288">
    <property type="component" value="Unassembled WGS sequence"/>
</dbReference>
<evidence type="ECO:0000313" key="3">
    <source>
        <dbReference type="EMBL" id="TGG88892.1"/>
    </source>
</evidence>
<evidence type="ECO:0000313" key="2">
    <source>
        <dbReference type="EMBL" id="SDB95829.1"/>
    </source>
</evidence>
<reference evidence="3 5" key="2">
    <citation type="submission" date="2019-04" db="EMBL/GenBank/DDBJ databases">
        <title>Draft genome sequence data and analysis of a Fermenting Bacterium, Geotoga petraea strain HO-Geo1, isolated from heavy-oil petroleum reservoir in Russia.</title>
        <authorList>
            <person name="Grouzdev D.S."/>
            <person name="Semenova E.M."/>
            <person name="Sokolova D.S."/>
            <person name="Tourova T.P."/>
            <person name="Poltaraus A.B."/>
            <person name="Nazina T.N."/>
        </authorList>
    </citation>
    <scope>NUCLEOTIDE SEQUENCE [LARGE SCALE GENOMIC DNA]</scope>
    <source>
        <strain evidence="3 5">HO-Geo1</strain>
    </source>
</reference>
<dbReference type="PANTHER" id="PTHR34094:SF1">
    <property type="entry name" value="PROTEIN FAM185A"/>
    <property type="match status" value="1"/>
</dbReference>
<reference evidence="2 4" key="1">
    <citation type="submission" date="2016-10" db="EMBL/GenBank/DDBJ databases">
        <authorList>
            <person name="de Groot N.N."/>
        </authorList>
    </citation>
    <scope>NUCLEOTIDE SEQUENCE [LARGE SCALE GENOMIC DNA]</scope>
    <source>
        <strain evidence="2 4">WG14</strain>
    </source>
</reference>
<dbReference type="RefSeq" id="WP_135402499.1">
    <property type="nucleotide sequence ID" value="NZ_FMYV01000001.1"/>
</dbReference>
<dbReference type="PANTHER" id="PTHR34094">
    <property type="match status" value="1"/>
</dbReference>
<feature type="domain" description="DUF4097" evidence="1">
    <location>
        <begin position="183"/>
        <end position="342"/>
    </location>
</feature>